<keyword evidence="3" id="KW-0602">Photosynthesis</keyword>
<dbReference type="Gene3D" id="1.10.3460.10">
    <property type="entry name" value="Chlorophyll a/b binding protein domain"/>
    <property type="match status" value="1"/>
</dbReference>
<gene>
    <name evidence="6" type="primary">FCPE</name>
    <name evidence="6" type="ORF">SPIL2461_LOCUS483</name>
</gene>
<evidence type="ECO:0000256" key="5">
    <source>
        <dbReference type="PIRSR" id="PIRSR601344-1"/>
    </source>
</evidence>
<feature type="binding site" evidence="5">
    <location>
        <position position="66"/>
    </location>
    <ligand>
        <name>chlorophyll a</name>
        <dbReference type="ChEBI" id="CHEBI:58416"/>
        <label>1</label>
    </ligand>
</feature>
<dbReference type="Pfam" id="PF00504">
    <property type="entry name" value="Chloroa_b-bind"/>
    <property type="match status" value="1"/>
</dbReference>
<feature type="non-terminal residue" evidence="6">
    <location>
        <position position="1"/>
    </location>
</feature>
<reference evidence="6" key="1">
    <citation type="submission" date="2021-02" db="EMBL/GenBank/DDBJ databases">
        <authorList>
            <person name="Dougan E. K."/>
            <person name="Rhodes N."/>
            <person name="Thang M."/>
            <person name="Chan C."/>
        </authorList>
    </citation>
    <scope>NUCLEOTIDE SEQUENCE</scope>
</reference>
<comment type="caution">
    <text evidence="6">The sequence shown here is derived from an EMBL/GenBank/DDBJ whole genome shotgun (WGS) entry which is preliminary data.</text>
</comment>
<dbReference type="GO" id="GO:0009507">
    <property type="term" value="C:chloroplast"/>
    <property type="evidence" value="ECO:0007669"/>
    <property type="project" value="UniProtKB-SubCell"/>
</dbReference>
<dbReference type="GO" id="GO:0016020">
    <property type="term" value="C:membrane"/>
    <property type="evidence" value="ECO:0007669"/>
    <property type="project" value="InterPro"/>
</dbReference>
<dbReference type="Proteomes" id="UP000649617">
    <property type="component" value="Unassembled WGS sequence"/>
</dbReference>
<dbReference type="GO" id="GO:0009765">
    <property type="term" value="P:photosynthesis, light harvesting"/>
    <property type="evidence" value="ECO:0007669"/>
    <property type="project" value="InterPro"/>
</dbReference>
<keyword evidence="7" id="KW-1185">Reference proteome</keyword>
<feature type="binding site" evidence="5">
    <location>
        <position position="51"/>
    </location>
    <ligand>
        <name>chlorophyll a</name>
        <dbReference type="ChEBI" id="CHEBI:58416"/>
        <label>1</label>
    </ligand>
</feature>
<dbReference type="EMBL" id="CAJNIZ010000365">
    <property type="protein sequence ID" value="CAE7160166.1"/>
    <property type="molecule type" value="Genomic_DNA"/>
</dbReference>
<accession>A0A812IRS6</accession>
<evidence type="ECO:0000313" key="6">
    <source>
        <dbReference type="EMBL" id="CAE7160166.1"/>
    </source>
</evidence>
<evidence type="ECO:0000256" key="1">
    <source>
        <dbReference type="ARBA" id="ARBA00004229"/>
    </source>
</evidence>
<dbReference type="AlphaFoldDB" id="A0A812IRS6"/>
<keyword evidence="5" id="KW-0157">Chromophore</keyword>
<name>A0A812IRS6_SYMPI</name>
<proteinExistence type="predicted"/>
<feature type="binding site" evidence="5">
    <location>
        <position position="45"/>
    </location>
    <ligand>
        <name>chlorophyll a</name>
        <dbReference type="ChEBI" id="CHEBI:58416"/>
        <label>1</label>
    </ligand>
</feature>
<dbReference type="InterPro" id="IPR001344">
    <property type="entry name" value="Chloro_AB-bd_pln"/>
</dbReference>
<keyword evidence="2" id="KW-0150">Chloroplast</keyword>
<evidence type="ECO:0000256" key="3">
    <source>
        <dbReference type="ARBA" id="ARBA00022531"/>
    </source>
</evidence>
<keyword evidence="5" id="KW-0148">Chlorophyll</keyword>
<feature type="binding site" description="axial binding residue" evidence="5">
    <location>
        <position position="71"/>
    </location>
    <ligand>
        <name>chlorophyll b</name>
        <dbReference type="ChEBI" id="CHEBI:61721"/>
        <label>1</label>
    </ligand>
    <ligandPart>
        <name>Mg</name>
        <dbReference type="ChEBI" id="CHEBI:25107"/>
    </ligandPart>
</feature>
<dbReference type="GO" id="GO:0016168">
    <property type="term" value="F:chlorophyll binding"/>
    <property type="evidence" value="ECO:0007669"/>
    <property type="project" value="UniProtKB-KW"/>
</dbReference>
<keyword evidence="4" id="KW-0934">Plastid</keyword>
<dbReference type="PANTHER" id="PTHR21649">
    <property type="entry name" value="CHLOROPHYLL A/B BINDING PROTEIN"/>
    <property type="match status" value="1"/>
</dbReference>
<evidence type="ECO:0000313" key="7">
    <source>
        <dbReference type="Proteomes" id="UP000649617"/>
    </source>
</evidence>
<protein>
    <submittedName>
        <fullName evidence="6">FCPE protein</fullName>
    </submittedName>
</protein>
<sequence>MMAIIGMFFQDGLTGSAWGDWALYTDSPLRAFEGELGVQAPVGFWDPLGLSADGDVDTFKRRRAVELKHGRICMLACVGYIVPEYFRWPGYLSPEKGIKFADVPHGIAAISKVPLEGWLQIVLFIGHYEGYFWRQDSKRAPGDYEGYGFLGVGKNFIINVDPIEFQ</sequence>
<dbReference type="OrthoDB" id="423598at2759"/>
<comment type="subcellular location">
    <subcellularLocation>
        <location evidence="1">Plastid</location>
        <location evidence="1">Chloroplast</location>
    </subcellularLocation>
</comment>
<organism evidence="6 7">
    <name type="scientific">Symbiodinium pilosum</name>
    <name type="common">Dinoflagellate</name>
    <dbReference type="NCBI Taxonomy" id="2952"/>
    <lineage>
        <taxon>Eukaryota</taxon>
        <taxon>Sar</taxon>
        <taxon>Alveolata</taxon>
        <taxon>Dinophyceae</taxon>
        <taxon>Suessiales</taxon>
        <taxon>Symbiodiniaceae</taxon>
        <taxon>Symbiodinium</taxon>
    </lineage>
</organism>
<evidence type="ECO:0000256" key="4">
    <source>
        <dbReference type="ARBA" id="ARBA00022640"/>
    </source>
</evidence>
<evidence type="ECO:0000256" key="2">
    <source>
        <dbReference type="ARBA" id="ARBA00022528"/>
    </source>
</evidence>
<dbReference type="InterPro" id="IPR022796">
    <property type="entry name" value="Chloroa_b-bind"/>
</dbReference>
<dbReference type="SUPFAM" id="SSF103511">
    <property type="entry name" value="Chlorophyll a-b binding protein"/>
    <property type="match status" value="1"/>
</dbReference>
<feature type="binding site" evidence="5">
    <location>
        <position position="69"/>
    </location>
    <ligand>
        <name>chlorophyll a</name>
        <dbReference type="ChEBI" id="CHEBI:58416"/>
        <label>1</label>
    </ligand>
</feature>